<keyword evidence="3" id="KW-1185">Reference proteome</keyword>
<organism evidence="2 3">
    <name type="scientific">Listeria floridensis FSL S10-1187</name>
    <dbReference type="NCBI Taxonomy" id="1265817"/>
    <lineage>
        <taxon>Bacteria</taxon>
        <taxon>Bacillati</taxon>
        <taxon>Bacillota</taxon>
        <taxon>Bacilli</taxon>
        <taxon>Bacillales</taxon>
        <taxon>Listeriaceae</taxon>
        <taxon>Listeria</taxon>
    </lineage>
</organism>
<evidence type="ECO:0000313" key="3">
    <source>
        <dbReference type="Proteomes" id="UP000019249"/>
    </source>
</evidence>
<gene>
    <name evidence="2" type="ORF">MFLO_00155</name>
</gene>
<keyword evidence="1" id="KW-1133">Transmembrane helix</keyword>
<keyword evidence="1" id="KW-0812">Transmembrane</keyword>
<evidence type="ECO:0000313" key="2">
    <source>
        <dbReference type="EMBL" id="EUJ33619.1"/>
    </source>
</evidence>
<dbReference type="RefSeq" id="WP_036095441.1">
    <property type="nucleotide sequence ID" value="NZ_AODF01000001.1"/>
</dbReference>
<keyword evidence="1" id="KW-0472">Membrane</keyword>
<feature type="transmembrane region" description="Helical" evidence="1">
    <location>
        <begin position="97"/>
        <end position="120"/>
    </location>
</feature>
<evidence type="ECO:0000256" key="1">
    <source>
        <dbReference type="SAM" id="Phobius"/>
    </source>
</evidence>
<comment type="caution">
    <text evidence="2">The sequence shown here is derived from an EMBL/GenBank/DDBJ whole genome shotgun (WGS) entry which is preliminary data.</text>
</comment>
<dbReference type="Proteomes" id="UP000019249">
    <property type="component" value="Unassembled WGS sequence"/>
</dbReference>
<name>A0ABP3B166_9LIST</name>
<sequence>MKQTRFKYYMTVTFMSFYMLSCLFALVFATGVGNGLKLDDNQILGYLDLAFLSISIIATFFMKRQKMKRYCIFACLLFLVLFLLLMFANIVSFNEAVFIFVIPIWISAFLAGYSGIYYLVASREKN</sequence>
<protein>
    <submittedName>
        <fullName evidence="2">Membrane protein</fullName>
    </submittedName>
</protein>
<accession>A0ABP3B166</accession>
<proteinExistence type="predicted"/>
<feature type="transmembrane region" description="Helical" evidence="1">
    <location>
        <begin position="12"/>
        <end position="31"/>
    </location>
</feature>
<dbReference type="EMBL" id="AODF01000001">
    <property type="protein sequence ID" value="EUJ33619.1"/>
    <property type="molecule type" value="Genomic_DNA"/>
</dbReference>
<feature type="transmembrane region" description="Helical" evidence="1">
    <location>
        <begin position="43"/>
        <end position="61"/>
    </location>
</feature>
<feature type="transmembrane region" description="Helical" evidence="1">
    <location>
        <begin position="70"/>
        <end position="91"/>
    </location>
</feature>
<reference evidence="2 3" key="1">
    <citation type="journal article" date="2014" name="Int. J. Syst. Evol. Microbiol.">
        <title>Listeria floridensis sp. nov., Listeria aquatica sp. nov., Listeria cornellensis sp. nov., Listeria riparia sp. nov. and Listeria grandensis sp. nov., from agricultural and natural environments.</title>
        <authorList>
            <person name="den Bakker H.C."/>
            <person name="Warchocki S."/>
            <person name="Wright E.M."/>
            <person name="Allred A.F."/>
            <person name="Ahlstrom C."/>
            <person name="Manuel C.S."/>
            <person name="Stasiewicz M.J."/>
            <person name="Burrell A."/>
            <person name="Roof S."/>
            <person name="Strawn L."/>
            <person name="Fortes E.D."/>
            <person name="Nightingale K.K."/>
            <person name="Kephart D."/>
            <person name="Wiedmann M."/>
        </authorList>
    </citation>
    <scope>NUCLEOTIDE SEQUENCE [LARGE SCALE GENOMIC DNA]</scope>
    <source>
        <strain evidence="2 3">FSL S10-1187</strain>
    </source>
</reference>